<sequence>MKRLLILLLVLIFLATALFAQKPVQKTIKPLNEAELPRGTGTIAIVDVNLIDGNGGKAIPNASVLVKGDKIIAAGPSKSIQIPEGAKIIQGKGMSLLPGLIDSHFHIDGAEDLPSIFLQNGITSIRDPGLWIEVYDQVRKSGKYNPRLFLSGPHLDGSPPAYPNDAYVVRDEAEAVRQVNEVADQGSTVIKIYFRTPPGMIKAITDAAHKRGIPVTGHLEITEAKHAIEAGLDGIEHITSFGLSLTPKREAEKYRQGMLADNNYRKQGRYESWAAIDLNSPAADSLTRFLVRKGTFVSPTLAVFEYQSGPGTIDSIKLKGFDKMMKLTAKLQKEGVNIVVGSHSMVPYAEKGWAYQREMELFVESGISNAAVIHAATMENARFFRIDNYLGSIEKGKLADLILVKGNPLEDIKVMRNIEKVMINGVFVR</sequence>
<dbReference type="InterPro" id="IPR051781">
    <property type="entry name" value="Metallo-dep_Hydrolase"/>
</dbReference>
<dbReference type="Gene3D" id="2.30.40.10">
    <property type="entry name" value="Urease, subunit C, domain 1"/>
    <property type="match status" value="1"/>
</dbReference>
<evidence type="ECO:0000313" key="4">
    <source>
        <dbReference type="Proteomes" id="UP000199226"/>
    </source>
</evidence>
<protein>
    <submittedName>
        <fullName evidence="3">Imidazolonepropionase</fullName>
    </submittedName>
</protein>
<keyword evidence="4" id="KW-1185">Reference proteome</keyword>
<dbReference type="InterPro" id="IPR011059">
    <property type="entry name" value="Metal-dep_hydrolase_composite"/>
</dbReference>
<reference evidence="4" key="1">
    <citation type="submission" date="2016-10" db="EMBL/GenBank/DDBJ databases">
        <authorList>
            <person name="Varghese N."/>
            <person name="Submissions S."/>
        </authorList>
    </citation>
    <scope>NUCLEOTIDE SEQUENCE [LARGE SCALE GENOMIC DNA]</scope>
    <source>
        <strain evidence="4">DSM 24536</strain>
    </source>
</reference>
<accession>A0A1G9R6Y3</accession>
<dbReference type="SUPFAM" id="SSF51338">
    <property type="entry name" value="Composite domain of metallo-dependent hydrolases"/>
    <property type="match status" value="1"/>
</dbReference>
<dbReference type="PANTHER" id="PTHR43135:SF3">
    <property type="entry name" value="ALPHA-D-RIBOSE 1-METHYLPHOSPHONATE 5-TRIPHOSPHATE DIPHOSPHATASE"/>
    <property type="match status" value="1"/>
</dbReference>
<organism evidence="3 4">
    <name type="scientific">Daejeonella rubra</name>
    <dbReference type="NCBI Taxonomy" id="990371"/>
    <lineage>
        <taxon>Bacteria</taxon>
        <taxon>Pseudomonadati</taxon>
        <taxon>Bacteroidota</taxon>
        <taxon>Sphingobacteriia</taxon>
        <taxon>Sphingobacteriales</taxon>
        <taxon>Sphingobacteriaceae</taxon>
        <taxon>Daejeonella</taxon>
    </lineage>
</organism>
<dbReference type="InterPro" id="IPR006680">
    <property type="entry name" value="Amidohydro-rel"/>
</dbReference>
<name>A0A1G9R6Y3_9SPHI</name>
<dbReference type="InterPro" id="IPR032466">
    <property type="entry name" value="Metal_Hydrolase"/>
</dbReference>
<dbReference type="Gene3D" id="3.30.110.90">
    <property type="entry name" value="Amidohydrolase"/>
    <property type="match status" value="1"/>
</dbReference>
<keyword evidence="1" id="KW-0732">Signal</keyword>
<proteinExistence type="predicted"/>
<dbReference type="STRING" id="990371.SAMN05421813_107122"/>
<dbReference type="GO" id="GO:0016810">
    <property type="term" value="F:hydrolase activity, acting on carbon-nitrogen (but not peptide) bonds"/>
    <property type="evidence" value="ECO:0007669"/>
    <property type="project" value="InterPro"/>
</dbReference>
<evidence type="ECO:0000313" key="3">
    <source>
        <dbReference type="EMBL" id="SDM18891.1"/>
    </source>
</evidence>
<dbReference type="Gene3D" id="3.40.50.10910">
    <property type="entry name" value="Amidohydrolase"/>
    <property type="match status" value="1"/>
</dbReference>
<evidence type="ECO:0000259" key="2">
    <source>
        <dbReference type="Pfam" id="PF01979"/>
    </source>
</evidence>
<feature type="signal peptide" evidence="1">
    <location>
        <begin position="1"/>
        <end position="20"/>
    </location>
</feature>
<dbReference type="AlphaFoldDB" id="A0A1G9R6Y3"/>
<dbReference type="EMBL" id="FNHH01000007">
    <property type="protein sequence ID" value="SDM18891.1"/>
    <property type="molecule type" value="Genomic_DNA"/>
</dbReference>
<dbReference type="Gene3D" id="1.20.58.520">
    <property type="entry name" value="Amidohydrolase"/>
    <property type="match status" value="1"/>
</dbReference>
<gene>
    <name evidence="3" type="ORF">SAMN05421813_107122</name>
</gene>
<dbReference type="OrthoDB" id="9797498at2"/>
<evidence type="ECO:0000256" key="1">
    <source>
        <dbReference type="SAM" id="SignalP"/>
    </source>
</evidence>
<dbReference type="Proteomes" id="UP000199226">
    <property type="component" value="Unassembled WGS sequence"/>
</dbReference>
<dbReference type="PANTHER" id="PTHR43135">
    <property type="entry name" value="ALPHA-D-RIBOSE 1-METHYLPHOSPHONATE 5-TRIPHOSPHATE DIPHOSPHATASE"/>
    <property type="match status" value="1"/>
</dbReference>
<feature type="chain" id="PRO_5011684348" evidence="1">
    <location>
        <begin position="21"/>
        <end position="429"/>
    </location>
</feature>
<feature type="domain" description="Amidohydrolase-related" evidence="2">
    <location>
        <begin position="96"/>
        <end position="427"/>
    </location>
</feature>
<dbReference type="RefSeq" id="WP_090702720.1">
    <property type="nucleotide sequence ID" value="NZ_FNHH01000007.1"/>
</dbReference>
<dbReference type="SUPFAM" id="SSF51556">
    <property type="entry name" value="Metallo-dependent hydrolases"/>
    <property type="match status" value="1"/>
</dbReference>
<dbReference type="Pfam" id="PF01979">
    <property type="entry name" value="Amidohydro_1"/>
    <property type="match status" value="1"/>
</dbReference>